<comment type="caution">
    <text evidence="3">The sequence shown here is derived from an EMBL/GenBank/DDBJ whole genome shotgun (WGS) entry which is preliminary data.</text>
</comment>
<dbReference type="AlphaFoldDB" id="A0AAN7KPQ3"/>
<dbReference type="EMBL" id="JAXIOK010000007">
    <property type="protein sequence ID" value="KAK4766762.1"/>
    <property type="molecule type" value="Genomic_DNA"/>
</dbReference>
<dbReference type="GO" id="GO:0099402">
    <property type="term" value="P:plant organ development"/>
    <property type="evidence" value="ECO:0007669"/>
    <property type="project" value="UniProtKB-ARBA"/>
</dbReference>
<dbReference type="InterPro" id="IPR046960">
    <property type="entry name" value="PPR_At4g14850-like_plant"/>
</dbReference>
<evidence type="ECO:0000313" key="4">
    <source>
        <dbReference type="Proteomes" id="UP001345219"/>
    </source>
</evidence>
<dbReference type="Pfam" id="PF13041">
    <property type="entry name" value="PPR_2"/>
    <property type="match status" value="1"/>
</dbReference>
<dbReference type="PANTHER" id="PTHR47926:SF352">
    <property type="entry name" value="REPEAT-CONTAINING PROTEIN, PUTATIVE-RELATED"/>
    <property type="match status" value="1"/>
</dbReference>
<organism evidence="3 4">
    <name type="scientific">Trapa incisa</name>
    <dbReference type="NCBI Taxonomy" id="236973"/>
    <lineage>
        <taxon>Eukaryota</taxon>
        <taxon>Viridiplantae</taxon>
        <taxon>Streptophyta</taxon>
        <taxon>Embryophyta</taxon>
        <taxon>Tracheophyta</taxon>
        <taxon>Spermatophyta</taxon>
        <taxon>Magnoliopsida</taxon>
        <taxon>eudicotyledons</taxon>
        <taxon>Gunneridae</taxon>
        <taxon>Pentapetalae</taxon>
        <taxon>rosids</taxon>
        <taxon>malvids</taxon>
        <taxon>Myrtales</taxon>
        <taxon>Lythraceae</taxon>
        <taxon>Trapa</taxon>
    </lineage>
</organism>
<dbReference type="Pfam" id="PF20431">
    <property type="entry name" value="E_motif"/>
    <property type="match status" value="1"/>
</dbReference>
<accession>A0AAN7KPQ3</accession>
<dbReference type="InterPro" id="IPR011990">
    <property type="entry name" value="TPR-like_helical_dom_sf"/>
</dbReference>
<evidence type="ECO:0000256" key="1">
    <source>
        <dbReference type="ARBA" id="ARBA00022737"/>
    </source>
</evidence>
<dbReference type="NCBIfam" id="TIGR00756">
    <property type="entry name" value="PPR"/>
    <property type="match status" value="2"/>
</dbReference>
<keyword evidence="1" id="KW-0677">Repeat</keyword>
<reference evidence="3 4" key="1">
    <citation type="journal article" date="2023" name="Hortic Res">
        <title>Pangenome of water caltrop reveals structural variations and asymmetric subgenome divergence after allopolyploidization.</title>
        <authorList>
            <person name="Zhang X."/>
            <person name="Chen Y."/>
            <person name="Wang L."/>
            <person name="Yuan Y."/>
            <person name="Fang M."/>
            <person name="Shi L."/>
            <person name="Lu R."/>
            <person name="Comes H.P."/>
            <person name="Ma Y."/>
            <person name="Chen Y."/>
            <person name="Huang G."/>
            <person name="Zhou Y."/>
            <person name="Zheng Z."/>
            <person name="Qiu Y."/>
        </authorList>
    </citation>
    <scope>NUCLEOTIDE SEQUENCE [LARGE SCALE GENOMIC DNA]</scope>
    <source>
        <tissue evidence="3">Roots</tissue>
    </source>
</reference>
<dbReference type="Pfam" id="PF01535">
    <property type="entry name" value="PPR"/>
    <property type="match status" value="2"/>
</dbReference>
<dbReference type="PANTHER" id="PTHR47926">
    <property type="entry name" value="PENTATRICOPEPTIDE REPEAT-CONTAINING PROTEIN"/>
    <property type="match status" value="1"/>
</dbReference>
<evidence type="ECO:0008006" key="5">
    <source>
        <dbReference type="Google" id="ProtNLM"/>
    </source>
</evidence>
<dbReference type="InterPro" id="IPR002885">
    <property type="entry name" value="PPR_rpt"/>
</dbReference>
<dbReference type="Proteomes" id="UP001345219">
    <property type="component" value="Chromosome 7"/>
</dbReference>
<feature type="repeat" description="PPR" evidence="2">
    <location>
        <begin position="312"/>
        <end position="346"/>
    </location>
</feature>
<gene>
    <name evidence="3" type="ORF">SAY87_008404</name>
</gene>
<dbReference type="Gene3D" id="1.25.40.10">
    <property type="entry name" value="Tetratricopeptide repeat domain"/>
    <property type="match status" value="4"/>
</dbReference>
<dbReference type="FunFam" id="1.25.40.10:FF:000158">
    <property type="entry name" value="pentatricopeptide repeat-containing protein At2g33680"/>
    <property type="match status" value="1"/>
</dbReference>
<sequence>MPSLSSKRRWRCLQLLNTCRTLKQLKQCHSLLITSGVGVAHNPFTLGRLLALFCSIDSHSVDHVWAIFTHIDRPATACVYNTVLHYLLLHDSPAAVLHVYARMLSDAIRPDHYTFPCLLKACAKLRPRALGESVHGQGVKLGVEGNVFVGNAMMAMYTALGGESGDARKVFDEMPTRDAVSWTLAISGSAKDGDVESGRALFDQAPIKDRGVWGAMISGYVQNNCFKEGLHFFRLMQLDGPYIEPDEALLVSVLCACANLGAVETGIWVHRFVEQRRIRPTARLWTGLIDMYAKCGCLELARRAFVEVPEKDIVCWNAMISGLAMNGDGSSAVNLFFEMEKEGIVPDHVTLISVLNACAHSGMAQEGLAILLKWHRDCGVELRGGHLGCLVELFGQAGLLEEAKKILLLNECLEENGVAWRALMNACCSHGDLRVGEVAARRLLQIGGGDRGTYILLSNFYAAKGKQEEARRMRMKMMRGGAVHNKTPGCSSIQIAGVGFEFVAGEKTHPWMEEIHALLKHLNQHSDY</sequence>
<keyword evidence="4" id="KW-1185">Reference proteome</keyword>
<proteinExistence type="predicted"/>
<dbReference type="InterPro" id="IPR046848">
    <property type="entry name" value="E_motif"/>
</dbReference>
<protein>
    <recommendedName>
        <fullName evidence="5">Pentatricopeptide repeat-containing protein</fullName>
    </recommendedName>
</protein>
<name>A0AAN7KPQ3_9MYRT</name>
<evidence type="ECO:0000313" key="3">
    <source>
        <dbReference type="EMBL" id="KAK4766762.1"/>
    </source>
</evidence>
<dbReference type="PROSITE" id="PS51375">
    <property type="entry name" value="PPR"/>
    <property type="match status" value="1"/>
</dbReference>
<evidence type="ECO:0000256" key="2">
    <source>
        <dbReference type="PROSITE-ProRule" id="PRU00708"/>
    </source>
</evidence>
<dbReference type="GO" id="GO:0009451">
    <property type="term" value="P:RNA modification"/>
    <property type="evidence" value="ECO:0007669"/>
    <property type="project" value="InterPro"/>
</dbReference>
<dbReference type="GO" id="GO:0003723">
    <property type="term" value="F:RNA binding"/>
    <property type="evidence" value="ECO:0007669"/>
    <property type="project" value="InterPro"/>
</dbReference>